<proteinExistence type="predicted"/>
<sequence>MLSERTHEFDLTYVILETASEIDFAVFTSGEIRESPCGLVLVERKDGNLEVVFDAEGLQGVLEITKTGCPWSEDWMRLVWELVEETDEETPAHTIFLQESKLDMQSW</sequence>
<name>A0A4Z1I246_9HELO</name>
<dbReference type="Proteomes" id="UP000297229">
    <property type="component" value="Unassembled WGS sequence"/>
</dbReference>
<reference evidence="1 2" key="1">
    <citation type="submission" date="2017-12" db="EMBL/GenBank/DDBJ databases">
        <title>Comparative genomics of Botrytis spp.</title>
        <authorList>
            <person name="Valero-Jimenez C.A."/>
            <person name="Tapia P."/>
            <person name="Veloso J."/>
            <person name="Silva-Moreno E."/>
            <person name="Staats M."/>
            <person name="Valdes J.H."/>
            <person name="Van Kan J.A.L."/>
        </authorList>
    </citation>
    <scope>NUCLEOTIDE SEQUENCE [LARGE SCALE GENOMIC DNA]</scope>
    <source>
        <strain evidence="1 2">Be9601</strain>
    </source>
</reference>
<protein>
    <submittedName>
        <fullName evidence="1">Uncharacterized protein</fullName>
    </submittedName>
</protein>
<evidence type="ECO:0000313" key="1">
    <source>
        <dbReference type="EMBL" id="TGO54804.1"/>
    </source>
</evidence>
<comment type="caution">
    <text evidence="1">The sequence shown here is derived from an EMBL/GenBank/DDBJ whole genome shotgun (WGS) entry which is preliminary data.</text>
</comment>
<organism evidence="1 2">
    <name type="scientific">Botrytis elliptica</name>
    <dbReference type="NCBI Taxonomy" id="278938"/>
    <lineage>
        <taxon>Eukaryota</taxon>
        <taxon>Fungi</taxon>
        <taxon>Dikarya</taxon>
        <taxon>Ascomycota</taxon>
        <taxon>Pezizomycotina</taxon>
        <taxon>Leotiomycetes</taxon>
        <taxon>Helotiales</taxon>
        <taxon>Sclerotiniaceae</taxon>
        <taxon>Botrytis</taxon>
    </lineage>
</organism>
<accession>A0A4Z1I246</accession>
<keyword evidence="2" id="KW-1185">Reference proteome</keyword>
<dbReference type="AlphaFoldDB" id="A0A4Z1I246"/>
<dbReference type="EMBL" id="PQXM01001492">
    <property type="protein sequence ID" value="TGO54804.1"/>
    <property type="molecule type" value="Genomic_DNA"/>
</dbReference>
<gene>
    <name evidence="1" type="ORF">BELL_1494g00010</name>
</gene>
<evidence type="ECO:0000313" key="2">
    <source>
        <dbReference type="Proteomes" id="UP000297229"/>
    </source>
</evidence>